<feature type="domain" description="Protein NO VEIN C-terminal" evidence="2">
    <location>
        <begin position="1403"/>
        <end position="1486"/>
    </location>
</feature>
<protein>
    <submittedName>
        <fullName evidence="3">DUF3883 domain-containing protein</fullName>
    </submittedName>
</protein>
<dbReference type="InterPro" id="IPR052957">
    <property type="entry name" value="Auxin_embryo_med"/>
</dbReference>
<dbReference type="RefSeq" id="WP_113965970.1">
    <property type="nucleotide sequence ID" value="NZ_QNRP01000002.1"/>
</dbReference>
<proteinExistence type="predicted"/>
<gene>
    <name evidence="3" type="ORF">DU428_07750</name>
</gene>
<comment type="caution">
    <text evidence="3">The sequence shown here is derived from an EMBL/GenBank/DDBJ whole genome shotgun (WGS) entry which is preliminary data.</text>
</comment>
<dbReference type="Pfam" id="PF13020">
    <property type="entry name" value="NOV_C"/>
    <property type="match status" value="1"/>
</dbReference>
<dbReference type="Gene3D" id="3.30.565.10">
    <property type="entry name" value="Histidine kinase-like ATPase, C-terminal domain"/>
    <property type="match status" value="1"/>
</dbReference>
<dbReference type="InterPro" id="IPR024975">
    <property type="entry name" value="NOV_C"/>
</dbReference>
<keyword evidence="4" id="KW-1185">Reference proteome</keyword>
<evidence type="ECO:0000256" key="1">
    <source>
        <dbReference type="SAM" id="MobiDB-lite"/>
    </source>
</evidence>
<accession>A0A368P5E9</accession>
<reference evidence="3 4" key="1">
    <citation type="submission" date="2018-07" db="EMBL/GenBank/DDBJ databases">
        <title>Oceanihabitans testaceum sp. nov., isolated from marine sediment.</title>
        <authorList>
            <person name="Li C.-M."/>
        </authorList>
    </citation>
    <scope>NUCLEOTIDE SEQUENCE [LARGE SCALE GENOMIC DNA]</scope>
    <source>
        <strain evidence="3 4">S9-10</strain>
    </source>
</reference>
<dbReference type="EMBL" id="QPIG01000002">
    <property type="protein sequence ID" value="RCU57676.1"/>
    <property type="molecule type" value="Genomic_DNA"/>
</dbReference>
<dbReference type="Proteomes" id="UP000252249">
    <property type="component" value="Unassembled WGS sequence"/>
</dbReference>
<dbReference type="OrthoDB" id="7782105at2"/>
<evidence type="ECO:0000313" key="4">
    <source>
        <dbReference type="Proteomes" id="UP000252249"/>
    </source>
</evidence>
<feature type="compositionally biased region" description="Basic and acidic residues" evidence="1">
    <location>
        <begin position="1387"/>
        <end position="1403"/>
    </location>
</feature>
<dbReference type="SUPFAM" id="SSF55874">
    <property type="entry name" value="ATPase domain of HSP90 chaperone/DNA topoisomerase II/histidine kinase"/>
    <property type="match status" value="1"/>
</dbReference>
<sequence>MTEKVIDIQDEIENLIHKNEETYKINPNRIISDFRGEKQTTNDYRGRQLLELLQNADDAKTDKVGIHLDTVNKILRVANNGDKFDLNGIQSLLIANLSSKHKKEFIGNKGLGFRSILNWTSEINIKTKDFTLTFSPALAKQRFLEFFPDTQVRKTILEQNQKYLDKAEVPFAILALPEHKDGNSNQKWETIIELKYHEKYEDEIIKQLETISPKILLFLNHTNAIEISGIEHLNASITRHFLNEDKSEIRVNDTTWHIFDSGELKFPDNDDKFYQFKIAWQDDLSDEDSTFFSYFPTEVNTQLPFLIHATFELNQSRNDLLKGDVNQFLLEEIAKAIGEIALTRMRNMGKSDWKAFQFLEPLNYNSNPKLNAFFEKLLQLQTELEIYPCVDGSYCILEEAVFYNDEFSNWVRRNKVEQSFEDLLIPLEDNELPDEDFRYYTYEGWLEIINQINNKIESLHERALLIGLLTGYKFREIHGSKVKLPLLLDKNGDTISEYTQVFTLTKAHIAQYKIPDYVDIAFMSSELYEKLLEVLKEEVDDKWNGAEDKSRPLKRVIGDVVNIGSNDITEVIRNIVSTSDREMKEAEGEARNDIAIGLVESLFSIYQVNPDRRNSINLNITLLNKNLDLCSARDLYLGSEYDLGTTTSIIFKDIFTDKDFVAGNEFWQLEEGGYEYLENFFGWLGVNRLSKTNTKSQYLNRDQEDGYSNFVFNKVGWPDNNSHKDYTVLELLDFTKISSSPNFRLENLIAWVISDPKIWSQLDFDNSDSFSHSYHNKVTPVNYKPSYIYYQLKELYLNKQNTKIIVDLDFATELGHNAIDFEHPIFKELGIDEHDIIEVLDQLDISISFNDLEPEEVYDLIQDLSSVDIEGKNARKLYNLAFNYFRTKTEVDFSQYSKKHKLFAKRKGKKEYIAVDEVYYSDNATLPSKIAEEFWMFDFPKRMGESQISKFFGVKTFKDVEIRIQEDSIKTSNAYQDFQAWFKQIKPYILTYRLRSINKSIEKTEADELKKAEITLVSSLKYTIKIGEEKWLLPGEFLPKGNAKGFYLCVENNTTLDRIKDTPKVCEAFAEILCTIFKVNDHKDDYRAIFKDKNSLKDTKYLIDVKSLNELYKTALNLLGISNEEISFWSKIYDFKELTLPNTIKDTNELNNLVLNDLGFDISQYQTNIDYQSLDNQESVQFLKAIKNELDVPLSLIFESNSNGLLHYHLLTFETIIYDHKKYFNSSLWSYLNENKNKQKHLISFQEDYELLRESQEILDKLYESRFLLEVDYLEILKNVVKKVFDFELKKDESNKISIQPEYIKLLKENNLSEVDIEDVEIRSLLYFEGNEAVLKERLKIDEQDSSTKPEKTPKEKLTGKLIFSNTEKVVPKSSKKSTGKRGSWNHGDKDVKRNKQAGKEAEERVYNALRDSDEVINVEWVSSFSNTSDKSDTKHYDIRYKPVNSNNWKYLEVKAFNGSYFHLSKSEKEEAIKRGKDFEIALVMGEEIHILRDYFKKEIDFDNNNLFYASPSDYIITLKITKEK</sequence>
<organism evidence="3 4">
    <name type="scientific">Oceanihabitans sediminis</name>
    <dbReference type="NCBI Taxonomy" id="1812012"/>
    <lineage>
        <taxon>Bacteria</taxon>
        <taxon>Pseudomonadati</taxon>
        <taxon>Bacteroidota</taxon>
        <taxon>Flavobacteriia</taxon>
        <taxon>Flavobacteriales</taxon>
        <taxon>Flavobacteriaceae</taxon>
        <taxon>Oceanihabitans</taxon>
    </lineage>
</organism>
<dbReference type="NCBIfam" id="NF047352">
    <property type="entry name" value="P_loop_sacsin"/>
    <property type="match status" value="1"/>
</dbReference>
<evidence type="ECO:0000313" key="3">
    <source>
        <dbReference type="EMBL" id="RCU57676.1"/>
    </source>
</evidence>
<dbReference type="PANTHER" id="PTHR32387">
    <property type="entry name" value="WU:FJ29H11"/>
    <property type="match status" value="1"/>
</dbReference>
<dbReference type="PANTHER" id="PTHR32387:SF0">
    <property type="entry name" value="PROTEIN NO VEIN"/>
    <property type="match status" value="1"/>
</dbReference>
<dbReference type="InterPro" id="IPR036890">
    <property type="entry name" value="HATPase_C_sf"/>
</dbReference>
<evidence type="ECO:0000259" key="2">
    <source>
        <dbReference type="Pfam" id="PF13020"/>
    </source>
</evidence>
<feature type="region of interest" description="Disordered" evidence="1">
    <location>
        <begin position="1368"/>
        <end position="1403"/>
    </location>
</feature>
<name>A0A368P5E9_9FLAO</name>